<proteinExistence type="inferred from homology"/>
<evidence type="ECO:0000259" key="4">
    <source>
        <dbReference type="Pfam" id="PF01464"/>
    </source>
</evidence>
<dbReference type="InterPro" id="IPR023346">
    <property type="entry name" value="Lysozyme-like_dom_sf"/>
</dbReference>
<name>A0A4R0PFF8_9HYPH</name>
<dbReference type="EMBL" id="SJST01000003">
    <property type="protein sequence ID" value="TCD14224.1"/>
    <property type="molecule type" value="Genomic_DNA"/>
</dbReference>
<comment type="similarity">
    <text evidence="2">Belongs to the virb1 family.</text>
</comment>
<dbReference type="InterPro" id="IPR008258">
    <property type="entry name" value="Transglycosylase_SLT_dom_1"/>
</dbReference>
<gene>
    <name evidence="5" type="ORF">E0D97_09075</name>
</gene>
<evidence type="ECO:0000256" key="3">
    <source>
        <dbReference type="ARBA" id="ARBA00022729"/>
    </source>
</evidence>
<dbReference type="InterPro" id="IPR008939">
    <property type="entry name" value="Lytic_TGlycosylase_superhlx_U"/>
</dbReference>
<dbReference type="Gene3D" id="1.25.20.10">
    <property type="entry name" value="Bacterial muramidases"/>
    <property type="match status" value="1"/>
</dbReference>
<dbReference type="CDD" id="cd13401">
    <property type="entry name" value="Slt70-like"/>
    <property type="match status" value="1"/>
</dbReference>
<dbReference type="PANTHER" id="PTHR37423">
    <property type="entry name" value="SOLUBLE LYTIC MUREIN TRANSGLYCOSYLASE-RELATED"/>
    <property type="match status" value="1"/>
</dbReference>
<dbReference type="Gene3D" id="1.10.530.10">
    <property type="match status" value="1"/>
</dbReference>
<accession>A0A4R0PFF8</accession>
<comment type="caution">
    <text evidence="5">The sequence shown here is derived from an EMBL/GenBank/DDBJ whole genome shotgun (WGS) entry which is preliminary data.</text>
</comment>
<keyword evidence="6" id="KW-1185">Reference proteome</keyword>
<reference evidence="5 6" key="1">
    <citation type="journal article" date="2015" name="Antonie Van Leeuwenhoek">
        <title>Oricola cellulosilytica gen. nov., sp. nov., a cellulose-degrading bacterium of the family Phyllobacteriaceae isolated from surface seashore water, and emended descriptions of Mesorhizobium loti and Phyllobacterium myrsinacearum.</title>
        <authorList>
            <person name="Hameed A."/>
            <person name="Shahina M."/>
            <person name="Lai W.A."/>
            <person name="Lin S.Y."/>
            <person name="Young L.S."/>
            <person name="Liu Y.C."/>
            <person name="Hsu Y.H."/>
            <person name="Young C.C."/>
        </authorList>
    </citation>
    <scope>NUCLEOTIDE SEQUENCE [LARGE SCALE GENOMIC DNA]</scope>
    <source>
        <strain evidence="5 6">KCTC 52183</strain>
    </source>
</reference>
<evidence type="ECO:0000256" key="2">
    <source>
        <dbReference type="ARBA" id="ARBA00009387"/>
    </source>
</evidence>
<evidence type="ECO:0000313" key="6">
    <source>
        <dbReference type="Proteomes" id="UP000291301"/>
    </source>
</evidence>
<dbReference type="SUPFAM" id="SSF53955">
    <property type="entry name" value="Lysozyme-like"/>
    <property type="match status" value="1"/>
</dbReference>
<sequence>MTPRVAGIATGMSIRSKILVLTIAGGLTVSGAGWLADAPIPGDRGSVASVDHPAPGSVDRIATGSVGRITTGSTDTGERGAPEDEGRTLRSALQALEDGDITGAHFARASLPKDSIDGKIIDWALARSGRSGVSAAHIEEALKELSDWPDRNRLQDNYERALSRERSDPEALARAFENSPPKTLTGAISLARAHKLLGDFGKARAALSPWWRSEPMDARSELLLLSEFDDVLTREDHRERFLAMMYRDRIRSAERVAEPAGTTDFLKPWAAAIRGQKDVLKLLDGASKSFKETPHHLFARIAYLRRTERDSDAAELLLQSPTDEAELVDPDKWWTERRIVSRDAFERGDIETAYRIAAMHRGGSAETQIDAAFHAGWYALRGLKDGAKAIPHFEKIGQLAGGAISRSRGAYWLGRAHAAAGSAEAESHFTRAAAFQTTYYGQLARHRLGLDLSDLRRPSVTADDMVQFREREPVAAMQRLEAVGEQTLARQLAVGLGRSLRRTSEITQLVAHLERQDQRQVALRIAKSAEWRGIRTGALTHPIGAIPASTPIDPAERPLAYAIARQESEFNIAARSPANALGLMQLLPGTAREVAQQTGLEYSRTRLDSDGAYNATLGTAYLNAQLDRFDGSYILTFAGYNAGPARALEWIKRFGDPRGKPLDEVIDWVESIPYPETRSYVQRVMENLQVYKARLGEPADIAGDLRFGRRS</sequence>
<evidence type="ECO:0000256" key="1">
    <source>
        <dbReference type="ARBA" id="ARBA00007734"/>
    </source>
</evidence>
<dbReference type="GO" id="GO:0042597">
    <property type="term" value="C:periplasmic space"/>
    <property type="evidence" value="ECO:0007669"/>
    <property type="project" value="InterPro"/>
</dbReference>
<organism evidence="5 6">
    <name type="scientific">Oricola cellulosilytica</name>
    <dbReference type="NCBI Taxonomy" id="1429082"/>
    <lineage>
        <taxon>Bacteria</taxon>
        <taxon>Pseudomonadati</taxon>
        <taxon>Pseudomonadota</taxon>
        <taxon>Alphaproteobacteria</taxon>
        <taxon>Hyphomicrobiales</taxon>
        <taxon>Ahrensiaceae</taxon>
        <taxon>Oricola</taxon>
    </lineage>
</organism>
<evidence type="ECO:0000313" key="5">
    <source>
        <dbReference type="EMBL" id="TCD14224.1"/>
    </source>
</evidence>
<protein>
    <submittedName>
        <fullName evidence="5">Lytic transglycosylase domain-containing protein</fullName>
    </submittedName>
</protein>
<keyword evidence="3" id="KW-0732">Signal</keyword>
<dbReference type="PANTHER" id="PTHR37423:SF2">
    <property type="entry name" value="MEMBRANE-BOUND LYTIC MUREIN TRANSGLYCOSYLASE C"/>
    <property type="match status" value="1"/>
</dbReference>
<dbReference type="Pfam" id="PF01464">
    <property type="entry name" value="SLT"/>
    <property type="match status" value="1"/>
</dbReference>
<dbReference type="SUPFAM" id="SSF48435">
    <property type="entry name" value="Bacterial muramidases"/>
    <property type="match status" value="1"/>
</dbReference>
<comment type="similarity">
    <text evidence="1">Belongs to the transglycosylase Slt family.</text>
</comment>
<dbReference type="AlphaFoldDB" id="A0A4R0PFF8"/>
<dbReference type="Proteomes" id="UP000291301">
    <property type="component" value="Unassembled WGS sequence"/>
</dbReference>
<feature type="domain" description="Transglycosylase SLT" evidence="4">
    <location>
        <begin position="556"/>
        <end position="657"/>
    </location>
</feature>
<dbReference type="GO" id="GO:0004553">
    <property type="term" value="F:hydrolase activity, hydrolyzing O-glycosyl compounds"/>
    <property type="evidence" value="ECO:0007669"/>
    <property type="project" value="InterPro"/>
</dbReference>